<dbReference type="Proteomes" id="UP000655751">
    <property type="component" value="Unassembled WGS sequence"/>
</dbReference>
<dbReference type="RefSeq" id="WP_196148223.1">
    <property type="nucleotide sequence ID" value="NZ_JADMLG010000002.1"/>
</dbReference>
<gene>
    <name evidence="1" type="ORF">IT779_06425</name>
</gene>
<keyword evidence="2" id="KW-1185">Reference proteome</keyword>
<accession>A0A931I6S1</accession>
<name>A0A931I6S1_9NOCA</name>
<evidence type="ECO:0000313" key="2">
    <source>
        <dbReference type="Proteomes" id="UP000655751"/>
    </source>
</evidence>
<evidence type="ECO:0000313" key="1">
    <source>
        <dbReference type="EMBL" id="MBH0775919.1"/>
    </source>
</evidence>
<dbReference type="EMBL" id="JADMLG010000002">
    <property type="protein sequence ID" value="MBH0775919.1"/>
    <property type="molecule type" value="Genomic_DNA"/>
</dbReference>
<sequence length="72" mass="8032">MTAAYDYSELHKLVDRLRPEQADELREHALRLIRGGGGRFRVLRPLDGPATDLGARARELMRAEIGEGDADS</sequence>
<protein>
    <submittedName>
        <fullName evidence="1">Uncharacterized protein</fullName>
    </submittedName>
</protein>
<comment type="caution">
    <text evidence="1">The sequence shown here is derived from an EMBL/GenBank/DDBJ whole genome shotgun (WGS) entry which is preliminary data.</text>
</comment>
<organism evidence="1 2">
    <name type="scientific">Nocardia bovistercoris</name>
    <dbReference type="NCBI Taxonomy" id="2785916"/>
    <lineage>
        <taxon>Bacteria</taxon>
        <taxon>Bacillati</taxon>
        <taxon>Actinomycetota</taxon>
        <taxon>Actinomycetes</taxon>
        <taxon>Mycobacteriales</taxon>
        <taxon>Nocardiaceae</taxon>
        <taxon>Nocardia</taxon>
    </lineage>
</organism>
<proteinExistence type="predicted"/>
<dbReference type="AlphaFoldDB" id="A0A931I6S1"/>
<reference evidence="1" key="1">
    <citation type="submission" date="2020-11" db="EMBL/GenBank/DDBJ databases">
        <title>Nocardia NEAU-351.nov., a novel actinomycete isolated from the cow dung.</title>
        <authorList>
            <person name="Zhang X."/>
        </authorList>
    </citation>
    <scope>NUCLEOTIDE SEQUENCE</scope>
    <source>
        <strain evidence="1">NEAU-351</strain>
    </source>
</reference>